<dbReference type="NCBIfam" id="TIGR03621">
    <property type="entry name" value="F420_MSMEG_2516"/>
    <property type="match status" value="1"/>
</dbReference>
<evidence type="ECO:0000313" key="7">
    <source>
        <dbReference type="Proteomes" id="UP001229651"/>
    </source>
</evidence>
<gene>
    <name evidence="6" type="ORF">FB470_006144</name>
</gene>
<dbReference type="Proteomes" id="UP001229651">
    <property type="component" value="Unassembled WGS sequence"/>
</dbReference>
<name>A0ABU0F4Z1_9PSEU</name>
<dbReference type="InterPro" id="IPR050172">
    <property type="entry name" value="SsuD_RutA_monooxygenase"/>
</dbReference>
<evidence type="ECO:0000256" key="1">
    <source>
        <dbReference type="ARBA" id="ARBA00022630"/>
    </source>
</evidence>
<evidence type="ECO:0000256" key="3">
    <source>
        <dbReference type="ARBA" id="ARBA00023002"/>
    </source>
</evidence>
<organism evidence="6 7">
    <name type="scientific">Amycolatopsis thermophila</name>
    <dbReference type="NCBI Taxonomy" id="206084"/>
    <lineage>
        <taxon>Bacteria</taxon>
        <taxon>Bacillati</taxon>
        <taxon>Actinomycetota</taxon>
        <taxon>Actinomycetes</taxon>
        <taxon>Pseudonocardiales</taxon>
        <taxon>Pseudonocardiaceae</taxon>
        <taxon>Amycolatopsis</taxon>
    </lineage>
</organism>
<evidence type="ECO:0000313" key="6">
    <source>
        <dbReference type="EMBL" id="MDQ0382150.1"/>
    </source>
</evidence>
<dbReference type="InterPro" id="IPR036661">
    <property type="entry name" value="Luciferase-like_sf"/>
</dbReference>
<feature type="domain" description="Luciferase-like" evidence="5">
    <location>
        <begin position="15"/>
        <end position="211"/>
    </location>
</feature>
<dbReference type="Gene3D" id="3.20.20.30">
    <property type="entry name" value="Luciferase-like domain"/>
    <property type="match status" value="1"/>
</dbReference>
<dbReference type="InterPro" id="IPR011251">
    <property type="entry name" value="Luciferase-like_dom"/>
</dbReference>
<reference evidence="6 7" key="1">
    <citation type="submission" date="2023-07" db="EMBL/GenBank/DDBJ databases">
        <title>Sequencing the genomes of 1000 actinobacteria strains.</title>
        <authorList>
            <person name="Klenk H.-P."/>
        </authorList>
    </citation>
    <scope>NUCLEOTIDE SEQUENCE [LARGE SCALE GENOMIC DNA]</scope>
    <source>
        <strain evidence="6 7">DSM 45805</strain>
    </source>
</reference>
<keyword evidence="7" id="KW-1185">Reference proteome</keyword>
<keyword evidence="3" id="KW-0560">Oxidoreductase</keyword>
<dbReference type="InterPro" id="IPR019923">
    <property type="entry name" value="Lucif-like_OxRdtase_MSMEG_2516"/>
</dbReference>
<sequence>MTDRRFRFGLVSGRPGPARQWAGLARRAEDAGFDTLLVPDGAGVQASVPALAAVAASGSRLRIGTFVLAAPLHSPGRIAWETATLDQLSEGRFELGLGAGRADAGTTAELLGMPFGSAGDRVGQVGEAIRAVRKLFADGTFTPVQQPAPPILVAGGGNRLLRLAAEEADIVAVHAGRENTEDGLRARLPVLREAAGARFDELELSVNVFAIGDGEVPEWLRQFGIDPSASRDNANLSVLTGGTAEVVDLLRRRRDEFGLSYVTINAHALEQALPVVEALAGT</sequence>
<dbReference type="RefSeq" id="WP_306997109.1">
    <property type="nucleotide sequence ID" value="NZ_JAUSUT010000001.1"/>
</dbReference>
<evidence type="ECO:0000256" key="4">
    <source>
        <dbReference type="ARBA" id="ARBA00023033"/>
    </source>
</evidence>
<dbReference type="PANTHER" id="PTHR42847:SF4">
    <property type="entry name" value="ALKANESULFONATE MONOOXYGENASE-RELATED"/>
    <property type="match status" value="1"/>
</dbReference>
<accession>A0ABU0F4Z1</accession>
<proteinExistence type="predicted"/>
<keyword evidence="2" id="KW-0288">FMN</keyword>
<dbReference type="SUPFAM" id="SSF51679">
    <property type="entry name" value="Bacterial luciferase-like"/>
    <property type="match status" value="1"/>
</dbReference>
<keyword evidence="4" id="KW-0503">Monooxygenase</keyword>
<evidence type="ECO:0000259" key="5">
    <source>
        <dbReference type="Pfam" id="PF00296"/>
    </source>
</evidence>
<dbReference type="EMBL" id="JAUSUT010000001">
    <property type="protein sequence ID" value="MDQ0382150.1"/>
    <property type="molecule type" value="Genomic_DNA"/>
</dbReference>
<dbReference type="PANTHER" id="PTHR42847">
    <property type="entry name" value="ALKANESULFONATE MONOOXYGENASE"/>
    <property type="match status" value="1"/>
</dbReference>
<comment type="caution">
    <text evidence="6">The sequence shown here is derived from an EMBL/GenBank/DDBJ whole genome shotgun (WGS) entry which is preliminary data.</text>
</comment>
<keyword evidence="1" id="KW-0285">Flavoprotein</keyword>
<dbReference type="Pfam" id="PF00296">
    <property type="entry name" value="Bac_luciferase"/>
    <property type="match status" value="1"/>
</dbReference>
<evidence type="ECO:0000256" key="2">
    <source>
        <dbReference type="ARBA" id="ARBA00022643"/>
    </source>
</evidence>
<protein>
    <submittedName>
        <fullName evidence="6">F420-dependent oxidoreductase</fullName>
    </submittedName>
</protein>